<sequence>METEGVDYLVEVSQETLEDCWELHLEIWENAVRDNLQDKVIINIHSHKTVPREIPVEYGE</sequence>
<organism evidence="1 2">
    <name type="scientific">Halorientalis regularis</name>
    <dbReference type="NCBI Taxonomy" id="660518"/>
    <lineage>
        <taxon>Archaea</taxon>
        <taxon>Methanobacteriati</taxon>
        <taxon>Methanobacteriota</taxon>
        <taxon>Stenosarchaea group</taxon>
        <taxon>Halobacteria</taxon>
        <taxon>Halobacteriales</taxon>
        <taxon>Haloarculaceae</taxon>
        <taxon>Halorientalis</taxon>
    </lineage>
</organism>
<evidence type="ECO:0000313" key="2">
    <source>
        <dbReference type="Proteomes" id="UP000199076"/>
    </source>
</evidence>
<keyword evidence="2" id="KW-1185">Reference proteome</keyword>
<gene>
    <name evidence="1" type="ORF">SAMN05216218_10214</name>
</gene>
<dbReference type="Proteomes" id="UP000199076">
    <property type="component" value="Unassembled WGS sequence"/>
</dbReference>
<dbReference type="AlphaFoldDB" id="A0A1G7GF24"/>
<evidence type="ECO:0000313" key="1">
    <source>
        <dbReference type="EMBL" id="SDE86740.1"/>
    </source>
</evidence>
<dbReference type="EMBL" id="FNBK01000002">
    <property type="protein sequence ID" value="SDE86740.1"/>
    <property type="molecule type" value="Genomic_DNA"/>
</dbReference>
<proteinExistence type="predicted"/>
<name>A0A1G7GF24_9EURY</name>
<reference evidence="2" key="1">
    <citation type="submission" date="2016-10" db="EMBL/GenBank/DDBJ databases">
        <authorList>
            <person name="Varghese N."/>
            <person name="Submissions S."/>
        </authorList>
    </citation>
    <scope>NUCLEOTIDE SEQUENCE [LARGE SCALE GENOMIC DNA]</scope>
    <source>
        <strain evidence="2">IBRC-M 10760</strain>
    </source>
</reference>
<protein>
    <submittedName>
        <fullName evidence="1">Uncharacterized protein</fullName>
    </submittedName>
</protein>
<accession>A0A1G7GF24</accession>